<gene>
    <name evidence="1" type="ORF">ACFSKK_22145</name>
</gene>
<name>A0ABW5C1S0_9BACI</name>
<proteinExistence type="predicted"/>
<organism evidence="1 2">
    <name type="scientific">Metabacillus endolithicus</name>
    <dbReference type="NCBI Taxonomy" id="1535204"/>
    <lineage>
        <taxon>Bacteria</taxon>
        <taxon>Bacillati</taxon>
        <taxon>Bacillota</taxon>
        <taxon>Bacilli</taxon>
        <taxon>Bacillales</taxon>
        <taxon>Bacillaceae</taxon>
        <taxon>Metabacillus</taxon>
    </lineage>
</organism>
<accession>A0ABW5C1S0</accession>
<comment type="caution">
    <text evidence="1">The sequence shown here is derived from an EMBL/GenBank/DDBJ whole genome shotgun (WGS) entry which is preliminary data.</text>
</comment>
<reference evidence="2" key="1">
    <citation type="journal article" date="2019" name="Int. J. Syst. Evol. Microbiol.">
        <title>The Global Catalogue of Microorganisms (GCM) 10K type strain sequencing project: providing services to taxonomists for standard genome sequencing and annotation.</title>
        <authorList>
            <consortium name="The Broad Institute Genomics Platform"/>
            <consortium name="The Broad Institute Genome Sequencing Center for Infectious Disease"/>
            <person name="Wu L."/>
            <person name="Ma J."/>
        </authorList>
    </citation>
    <scope>NUCLEOTIDE SEQUENCE [LARGE SCALE GENOMIC DNA]</scope>
    <source>
        <strain evidence="2">CGMCC 1.15474</strain>
    </source>
</reference>
<dbReference type="RefSeq" id="WP_247347296.1">
    <property type="nucleotide sequence ID" value="NZ_CP095551.1"/>
</dbReference>
<sequence length="55" mass="6167">MKCFACNLTFELNTKIVLTEESVVLHNTCAIEVPVNIKFKGLYVEILNSDTDSCD</sequence>
<evidence type="ECO:0000313" key="1">
    <source>
        <dbReference type="EMBL" id="MFD2216382.1"/>
    </source>
</evidence>
<evidence type="ECO:0000313" key="2">
    <source>
        <dbReference type="Proteomes" id="UP001597318"/>
    </source>
</evidence>
<dbReference type="Proteomes" id="UP001597318">
    <property type="component" value="Unassembled WGS sequence"/>
</dbReference>
<keyword evidence="2" id="KW-1185">Reference proteome</keyword>
<protein>
    <submittedName>
        <fullName evidence="1">Uncharacterized protein</fullName>
    </submittedName>
</protein>
<dbReference type="EMBL" id="JBHUIK010000007">
    <property type="protein sequence ID" value="MFD2216382.1"/>
    <property type="molecule type" value="Genomic_DNA"/>
</dbReference>